<dbReference type="InterPro" id="IPR001463">
    <property type="entry name" value="Na/Ala_symport"/>
</dbReference>
<feature type="transmembrane region" description="Helical" evidence="8">
    <location>
        <begin position="324"/>
        <end position="344"/>
    </location>
</feature>
<evidence type="ECO:0000256" key="6">
    <source>
        <dbReference type="ARBA" id="ARBA00022989"/>
    </source>
</evidence>
<name>A0A520ME61_9GAMM</name>
<feature type="transmembrane region" description="Helical" evidence="8">
    <location>
        <begin position="166"/>
        <end position="186"/>
    </location>
</feature>
<feature type="transmembrane region" description="Helical" evidence="8">
    <location>
        <begin position="433"/>
        <end position="452"/>
    </location>
</feature>
<keyword evidence="7 8" id="KW-0472">Membrane</keyword>
<evidence type="ECO:0000256" key="4">
    <source>
        <dbReference type="ARBA" id="ARBA00022475"/>
    </source>
</evidence>
<proteinExistence type="inferred from homology"/>
<dbReference type="NCBIfam" id="TIGR00835">
    <property type="entry name" value="agcS"/>
    <property type="match status" value="1"/>
</dbReference>
<gene>
    <name evidence="9" type="ORF">EVB03_07755</name>
</gene>
<dbReference type="GO" id="GO:0005886">
    <property type="term" value="C:plasma membrane"/>
    <property type="evidence" value="ECO:0007669"/>
    <property type="project" value="UniProtKB-SubCell"/>
</dbReference>
<reference evidence="9 10" key="1">
    <citation type="submission" date="2019-02" db="EMBL/GenBank/DDBJ databases">
        <title>Prokaryotic population dynamics and viral predation in marine succession experiment using metagenomics: the confinement effect.</title>
        <authorList>
            <person name="Haro-Moreno J.M."/>
            <person name="Rodriguez-Valera F."/>
            <person name="Lopez-Perez M."/>
        </authorList>
    </citation>
    <scope>NUCLEOTIDE SEQUENCE [LARGE SCALE GENOMIC DNA]</scope>
    <source>
        <strain evidence="9">MED-G170</strain>
    </source>
</reference>
<dbReference type="GO" id="GO:0005283">
    <property type="term" value="F:amino acid:sodium symporter activity"/>
    <property type="evidence" value="ECO:0007669"/>
    <property type="project" value="InterPro"/>
</dbReference>
<keyword evidence="4" id="KW-1003">Cell membrane</keyword>
<evidence type="ECO:0000256" key="8">
    <source>
        <dbReference type="RuleBase" id="RU363064"/>
    </source>
</evidence>
<dbReference type="PRINTS" id="PR00175">
    <property type="entry name" value="NAALASMPORT"/>
</dbReference>
<evidence type="ECO:0000256" key="3">
    <source>
        <dbReference type="ARBA" id="ARBA00022448"/>
    </source>
</evidence>
<dbReference type="AlphaFoldDB" id="A0A520ME61"/>
<feature type="transmembrane region" description="Helical" evidence="8">
    <location>
        <begin position="114"/>
        <end position="136"/>
    </location>
</feature>
<dbReference type="Proteomes" id="UP000315889">
    <property type="component" value="Unassembled WGS sequence"/>
</dbReference>
<dbReference type="Pfam" id="PF01235">
    <property type="entry name" value="Na_Ala_symp"/>
    <property type="match status" value="1"/>
</dbReference>
<feature type="transmembrane region" description="Helical" evidence="8">
    <location>
        <begin position="206"/>
        <end position="227"/>
    </location>
</feature>
<dbReference type="EMBL" id="SHBP01000011">
    <property type="protein sequence ID" value="RZO19471.1"/>
    <property type="molecule type" value="Genomic_DNA"/>
</dbReference>
<comment type="subcellular location">
    <subcellularLocation>
        <location evidence="8">Cell inner membrane</location>
        <topology evidence="8">Multi-pass membrane protein</topology>
    </subcellularLocation>
    <subcellularLocation>
        <location evidence="1">Cell membrane</location>
        <topology evidence="1">Multi-pass membrane protein</topology>
    </subcellularLocation>
</comment>
<keyword evidence="3 8" id="KW-0813">Transport</keyword>
<evidence type="ECO:0000256" key="1">
    <source>
        <dbReference type="ARBA" id="ARBA00004651"/>
    </source>
</evidence>
<organism evidence="9 10">
    <name type="scientific">SAR92 clade bacterium</name>
    <dbReference type="NCBI Taxonomy" id="2315479"/>
    <lineage>
        <taxon>Bacteria</taxon>
        <taxon>Pseudomonadati</taxon>
        <taxon>Pseudomonadota</taxon>
        <taxon>Gammaproteobacteria</taxon>
        <taxon>Cellvibrionales</taxon>
        <taxon>Porticoccaceae</taxon>
        <taxon>SAR92 clade</taxon>
    </lineage>
</organism>
<dbReference type="PANTHER" id="PTHR30330">
    <property type="entry name" value="AGSS FAMILY TRANSPORTER, SODIUM-ALANINE"/>
    <property type="match status" value="1"/>
</dbReference>
<keyword evidence="6 8" id="KW-1133">Transmembrane helix</keyword>
<accession>A0A520ME61</accession>
<feature type="transmembrane region" description="Helical" evidence="8">
    <location>
        <begin position="260"/>
        <end position="284"/>
    </location>
</feature>
<keyword evidence="5 8" id="KW-0812">Transmembrane</keyword>
<evidence type="ECO:0000256" key="2">
    <source>
        <dbReference type="ARBA" id="ARBA00009261"/>
    </source>
</evidence>
<feature type="transmembrane region" description="Helical" evidence="8">
    <location>
        <begin position="89"/>
        <end position="108"/>
    </location>
</feature>
<keyword evidence="8" id="KW-0769">Symport</keyword>
<evidence type="ECO:0000256" key="5">
    <source>
        <dbReference type="ARBA" id="ARBA00022692"/>
    </source>
</evidence>
<feature type="transmembrane region" description="Helical" evidence="8">
    <location>
        <begin position="409"/>
        <end position="427"/>
    </location>
</feature>
<comment type="similarity">
    <text evidence="2 8">Belongs to the alanine or glycine:cation symporter (AGCS) (TC 2.A.25) family.</text>
</comment>
<feature type="transmembrane region" description="Helical" evidence="8">
    <location>
        <begin position="37"/>
        <end position="57"/>
    </location>
</feature>
<evidence type="ECO:0000256" key="7">
    <source>
        <dbReference type="ARBA" id="ARBA00023136"/>
    </source>
</evidence>
<keyword evidence="8" id="KW-0997">Cell inner membrane</keyword>
<comment type="caution">
    <text evidence="9">The sequence shown here is derived from an EMBL/GenBank/DDBJ whole genome shotgun (WGS) entry which is preliminary data.</text>
</comment>
<evidence type="ECO:0000313" key="10">
    <source>
        <dbReference type="Proteomes" id="UP000315889"/>
    </source>
</evidence>
<dbReference type="PANTHER" id="PTHR30330:SF3">
    <property type="entry name" value="TRANSCRIPTIONAL REGULATOR, LRP FAMILY"/>
    <property type="match status" value="1"/>
</dbReference>
<dbReference type="Gene3D" id="1.20.1740.10">
    <property type="entry name" value="Amino acid/polyamine transporter I"/>
    <property type="match status" value="1"/>
</dbReference>
<feature type="transmembrane region" description="Helical" evidence="8">
    <location>
        <begin position="364"/>
        <end position="388"/>
    </location>
</feature>
<sequence length="487" mass="52032">MQELAASFQDIAGAITSLVTSIAFSQVRVLGVDIEWAVVWLAVPMLFFTIYLGFVNIRCFPMSIRILKGHYADPDAPGEVSQFQALSTALAGTVGLGNIAGVAIAIGIGGPGAAFWMVVIAFFAMSLKFAEVMLAVKHRTTLADGSVFGGPMYYLQAGLKEKNWPLLGKILGLSYAVCAIPQILVFTQVNQAYSQFSAVTNIDAPWTFGLVLALAVALVIVGGIRSIASLTSRVVPLMCVIYLLAAVTILALHADAIPSALVSIVSGAFAPEGVVGGVIGVFVIGMRRAVYSTEAGTGVSTMVHAAAKTREPVSQGLAATIEPFFDTMVVSSMTALVIVVTGAYQLEGVSDIQMTSAAFGSVIWWFPYILAICVLLFAFTTIISWSYYMSRVWAFLAGYSRLSMYSYRILFCVAVIPGAVLDIQQVIDFIDSLVVLITIPNIIGLYILAPTIKRDLQDYRARMAAVKTAPNQMQNATGHGETSQLNN</sequence>
<feature type="transmembrane region" description="Helical" evidence="8">
    <location>
        <begin position="234"/>
        <end position="254"/>
    </location>
</feature>
<evidence type="ECO:0000313" key="9">
    <source>
        <dbReference type="EMBL" id="RZO19471.1"/>
    </source>
</evidence>
<protein>
    <submittedName>
        <fullName evidence="9">Alanine:cation symporter family protein</fullName>
    </submittedName>
</protein>